<dbReference type="Pfam" id="PF05988">
    <property type="entry name" value="DUF899"/>
    <property type="match status" value="1"/>
</dbReference>
<comment type="caution">
    <text evidence="1">The sequence shown here is derived from an EMBL/GenBank/DDBJ whole genome shotgun (WGS) entry which is preliminary data.</text>
</comment>
<evidence type="ECO:0000313" key="1">
    <source>
        <dbReference type="EMBL" id="MBP2407669.1"/>
    </source>
</evidence>
<reference evidence="1 2" key="1">
    <citation type="submission" date="2021-03" db="EMBL/GenBank/DDBJ databases">
        <title>Sequencing the genomes of 1000 actinobacteria strains.</title>
        <authorList>
            <person name="Klenk H.-P."/>
        </authorList>
    </citation>
    <scope>NUCLEOTIDE SEQUENCE [LARGE SCALE GENOMIC DNA]</scope>
    <source>
        <strain evidence="1 2">DSM 14564</strain>
    </source>
</reference>
<evidence type="ECO:0000313" key="2">
    <source>
        <dbReference type="Proteomes" id="UP000698222"/>
    </source>
</evidence>
<organism evidence="1 2">
    <name type="scientific">Brachybacterium fresconis</name>
    <dbReference type="NCBI Taxonomy" id="173363"/>
    <lineage>
        <taxon>Bacteria</taxon>
        <taxon>Bacillati</taxon>
        <taxon>Actinomycetota</taxon>
        <taxon>Actinomycetes</taxon>
        <taxon>Micrococcales</taxon>
        <taxon>Dermabacteraceae</taxon>
        <taxon>Brachybacterium</taxon>
    </lineage>
</organism>
<dbReference type="Proteomes" id="UP000698222">
    <property type="component" value="Unassembled WGS sequence"/>
</dbReference>
<name>A0ABS4YFW3_9MICO</name>
<gene>
    <name evidence="1" type="ORF">JOF44_000572</name>
</gene>
<accession>A0ABS4YFW3</accession>
<protein>
    <submittedName>
        <fullName evidence="1">Dithiol-disulfide oxidoreductase (DUF899 family)</fullName>
    </submittedName>
</protein>
<dbReference type="InterPro" id="IPR010296">
    <property type="entry name" value="DUF899_thioredox"/>
</dbReference>
<keyword evidence="2" id="KW-1185">Reference proteome</keyword>
<dbReference type="RefSeq" id="WP_209887170.1">
    <property type="nucleotide sequence ID" value="NZ_BAAAJV010000011.1"/>
</dbReference>
<sequence>MPAADDSPSSARPSLPDVVDRATWQAARDALLVREKEHTRAGDALAAARRDLPMLEVDAAAEVVGPDGPVPFLDLFEGREELLVYQHMWWDGAPHQGQCEGCTVTAWHLHDASYLHARGVSFAILTTGVWDEVAPYLEFMGYTQPWYSVRGLDEPIGGEMGHLACFVRDGDRAFLTYSTTGRGNEIAEPSLLLLDLTPFGRGEAWQEMPTGRVADDPACWYWRTDEEGNATWGPTGRPVPQWTRPGATAVTTLGRHGTHC</sequence>
<proteinExistence type="predicted"/>
<dbReference type="EMBL" id="JAGIOC010000001">
    <property type="protein sequence ID" value="MBP2407669.1"/>
    <property type="molecule type" value="Genomic_DNA"/>
</dbReference>